<sequence>MSTVVEHRAPALPTPSRWHRPLLGFALLMAALSVVTLTLAVVDPRAVMGQNAWFKPAKFALSFVLYAVTMAWLVGLPGLRRPRLAATAGTVVVVGLVLEILVIVYAAAAGTTSHFNVSTPLATALWSVMGVSIAVVWVMTLVVGVLVIRSPLPDRARALSIRAGVVLGLVGMALAFLMTSPTAQQLADFQGVAGAHAVGVADGGAGLPFLGWSTQGGDLRIGHFVGLHALQLLPLGALLLEVLAGRIGTLRDGGVRLRLVGVATAGYAGLVALLTVQALLGQPLLRPSTAVLATAGGLVLAVALGVGLSVRGGLTPPRTS</sequence>
<feature type="transmembrane region" description="Helical" evidence="1">
    <location>
        <begin position="124"/>
        <end position="147"/>
    </location>
</feature>
<keyword evidence="3" id="KW-1185">Reference proteome</keyword>
<organism evidence="2 3">
    <name type="scientific">Kineococcus gynurae</name>
    <dbReference type="NCBI Taxonomy" id="452979"/>
    <lineage>
        <taxon>Bacteria</taxon>
        <taxon>Bacillati</taxon>
        <taxon>Actinomycetota</taxon>
        <taxon>Actinomycetes</taxon>
        <taxon>Kineosporiales</taxon>
        <taxon>Kineosporiaceae</taxon>
        <taxon>Kineococcus</taxon>
    </lineage>
</organism>
<feature type="transmembrane region" description="Helical" evidence="1">
    <location>
        <begin position="91"/>
        <end position="112"/>
    </location>
</feature>
<keyword evidence="1" id="KW-1133">Transmembrane helix</keyword>
<name>A0ABV5LSV7_9ACTN</name>
<feature type="transmembrane region" description="Helical" evidence="1">
    <location>
        <begin position="21"/>
        <end position="39"/>
    </location>
</feature>
<gene>
    <name evidence="2" type="ORF">ACFFVI_09355</name>
</gene>
<evidence type="ECO:0000256" key="1">
    <source>
        <dbReference type="SAM" id="Phobius"/>
    </source>
</evidence>
<proteinExistence type="predicted"/>
<feature type="transmembrane region" description="Helical" evidence="1">
    <location>
        <begin position="59"/>
        <end position="79"/>
    </location>
</feature>
<comment type="caution">
    <text evidence="2">The sequence shown here is derived from an EMBL/GenBank/DDBJ whole genome shotgun (WGS) entry which is preliminary data.</text>
</comment>
<dbReference type="EMBL" id="JBHMDM010000004">
    <property type="protein sequence ID" value="MFB9377177.1"/>
    <property type="molecule type" value="Genomic_DNA"/>
</dbReference>
<reference evidence="2 3" key="1">
    <citation type="submission" date="2024-09" db="EMBL/GenBank/DDBJ databases">
        <authorList>
            <person name="Sun Q."/>
            <person name="Mori K."/>
        </authorList>
    </citation>
    <scope>NUCLEOTIDE SEQUENCE [LARGE SCALE GENOMIC DNA]</scope>
    <source>
        <strain evidence="2 3">TISTR 1856</strain>
    </source>
</reference>
<accession>A0ABV5LSV7</accession>
<evidence type="ECO:0000313" key="3">
    <source>
        <dbReference type="Proteomes" id="UP001589748"/>
    </source>
</evidence>
<feature type="transmembrane region" description="Helical" evidence="1">
    <location>
        <begin position="221"/>
        <end position="245"/>
    </location>
</feature>
<dbReference type="RefSeq" id="WP_380134964.1">
    <property type="nucleotide sequence ID" value="NZ_JBHLUI010000003.1"/>
</dbReference>
<keyword evidence="1" id="KW-0472">Membrane</keyword>
<feature type="transmembrane region" description="Helical" evidence="1">
    <location>
        <begin position="159"/>
        <end position="178"/>
    </location>
</feature>
<protein>
    <submittedName>
        <fullName evidence="2">Uncharacterized protein</fullName>
    </submittedName>
</protein>
<dbReference type="Proteomes" id="UP001589748">
    <property type="component" value="Unassembled WGS sequence"/>
</dbReference>
<keyword evidence="1" id="KW-0812">Transmembrane</keyword>
<feature type="transmembrane region" description="Helical" evidence="1">
    <location>
        <begin position="257"/>
        <end position="279"/>
    </location>
</feature>
<evidence type="ECO:0000313" key="2">
    <source>
        <dbReference type="EMBL" id="MFB9377177.1"/>
    </source>
</evidence>
<feature type="transmembrane region" description="Helical" evidence="1">
    <location>
        <begin position="291"/>
        <end position="310"/>
    </location>
</feature>